<feature type="signal peptide" evidence="1">
    <location>
        <begin position="1"/>
        <end position="24"/>
    </location>
</feature>
<sequence length="199" mass="20625">MIGFRRFRVLLCGLVAVFALTLSADGAGQSFNLDIGAAFLGEAPDPTYAGGGAAGYWNLIDLGAQGDAQEVELRDLSGNETFVTAIPEGNPGDLRGELGRSLSGRVDSEARLMGDYFFGVRELQLVGLQSGIYEVTVFSAGTGGEPYPGVIEVAGATSALIQLGGIYRTSLVLGQTHGSALVEVGDTQTLSIFPDSATD</sequence>
<gene>
    <name evidence="2" type="ORF">HNQ40_002535</name>
</gene>
<dbReference type="EMBL" id="JACHGY010000001">
    <property type="protein sequence ID" value="MBB6430729.1"/>
    <property type="molecule type" value="Genomic_DNA"/>
</dbReference>
<dbReference type="Proteomes" id="UP000541810">
    <property type="component" value="Unassembled WGS sequence"/>
</dbReference>
<evidence type="ECO:0000313" key="2">
    <source>
        <dbReference type="EMBL" id="MBB6430729.1"/>
    </source>
</evidence>
<keyword evidence="1" id="KW-0732">Signal</keyword>
<protein>
    <submittedName>
        <fullName evidence="2">Uncharacterized protein</fullName>
    </submittedName>
</protein>
<evidence type="ECO:0000256" key="1">
    <source>
        <dbReference type="SAM" id="SignalP"/>
    </source>
</evidence>
<feature type="chain" id="PRO_5031501651" evidence="1">
    <location>
        <begin position="25"/>
        <end position="199"/>
    </location>
</feature>
<evidence type="ECO:0000313" key="3">
    <source>
        <dbReference type="Proteomes" id="UP000541810"/>
    </source>
</evidence>
<reference evidence="2 3" key="1">
    <citation type="submission" date="2020-08" db="EMBL/GenBank/DDBJ databases">
        <title>Genomic Encyclopedia of Type Strains, Phase IV (KMG-IV): sequencing the most valuable type-strain genomes for metagenomic binning, comparative biology and taxonomic classification.</title>
        <authorList>
            <person name="Goeker M."/>
        </authorList>
    </citation>
    <scope>NUCLEOTIDE SEQUENCE [LARGE SCALE GENOMIC DNA]</scope>
    <source>
        <strain evidence="2 3">DSM 103725</strain>
    </source>
</reference>
<name>A0A7X0H7K7_9BACT</name>
<proteinExistence type="predicted"/>
<dbReference type="RefSeq" id="WP_184678225.1">
    <property type="nucleotide sequence ID" value="NZ_JACHGY010000001.1"/>
</dbReference>
<accession>A0A7X0H7K7</accession>
<dbReference type="AlphaFoldDB" id="A0A7X0H7K7"/>
<comment type="caution">
    <text evidence="2">The sequence shown here is derived from an EMBL/GenBank/DDBJ whole genome shotgun (WGS) entry which is preliminary data.</text>
</comment>
<organism evidence="2 3">
    <name type="scientific">Algisphaera agarilytica</name>
    <dbReference type="NCBI Taxonomy" id="1385975"/>
    <lineage>
        <taxon>Bacteria</taxon>
        <taxon>Pseudomonadati</taxon>
        <taxon>Planctomycetota</taxon>
        <taxon>Phycisphaerae</taxon>
        <taxon>Phycisphaerales</taxon>
        <taxon>Phycisphaeraceae</taxon>
        <taxon>Algisphaera</taxon>
    </lineage>
</organism>
<keyword evidence="3" id="KW-1185">Reference proteome</keyword>